<reference evidence="1 2" key="1">
    <citation type="journal article" date="2007" name="Proc. Natl. Acad. Sci. U.S.A.">
        <title>The genome of Syntrophus aciditrophicus: life at the thermodynamic limit of microbial growth.</title>
        <authorList>
            <person name="McInerney M.J."/>
            <person name="Rohlin L."/>
            <person name="Mouttaki H."/>
            <person name="Kim U."/>
            <person name="Krupp R.S."/>
            <person name="Rios-Hernandez L."/>
            <person name="Sieber J."/>
            <person name="Struchtemeyer C.G."/>
            <person name="Bhattacharyya A."/>
            <person name="Campbell J.W."/>
            <person name="Gunsalus R.P."/>
        </authorList>
    </citation>
    <scope>NUCLEOTIDE SEQUENCE [LARGE SCALE GENOMIC DNA]</scope>
    <source>
        <strain evidence="1 2">SB</strain>
    </source>
</reference>
<keyword evidence="2" id="KW-1185">Reference proteome</keyword>
<organism evidence="1 2">
    <name type="scientific">Syntrophus aciditrophicus (strain SB)</name>
    <dbReference type="NCBI Taxonomy" id="56780"/>
    <lineage>
        <taxon>Bacteria</taxon>
        <taxon>Pseudomonadati</taxon>
        <taxon>Thermodesulfobacteriota</taxon>
        <taxon>Syntrophia</taxon>
        <taxon>Syntrophales</taxon>
        <taxon>Syntrophaceae</taxon>
        <taxon>Syntrophus</taxon>
    </lineage>
</organism>
<dbReference type="InParanoid" id="Q2LUT9"/>
<dbReference type="AlphaFoldDB" id="Q2LUT9"/>
<evidence type="ECO:0000313" key="2">
    <source>
        <dbReference type="Proteomes" id="UP000001933"/>
    </source>
</evidence>
<accession>Q2LUT9</accession>
<evidence type="ECO:0000313" key="1">
    <source>
        <dbReference type="EMBL" id="ABC77853.1"/>
    </source>
</evidence>
<name>Q2LUT9_SYNAS</name>
<dbReference type="EMBL" id="CP000252">
    <property type="protein sequence ID" value="ABC77853.1"/>
    <property type="molecule type" value="Genomic_DNA"/>
</dbReference>
<protein>
    <submittedName>
        <fullName evidence="1">Hypothetical cytosolic protein</fullName>
    </submittedName>
</protein>
<dbReference type="Proteomes" id="UP000001933">
    <property type="component" value="Chromosome"/>
</dbReference>
<gene>
    <name evidence="1" type="ORF">SYN_03652</name>
</gene>
<dbReference type="HOGENOM" id="CLU_2557048_0_0_7"/>
<dbReference type="STRING" id="56780.SYN_03652"/>
<sequence>MISRVITLLTISRSSSSAMHSVQLSIIRRSLFLRTRETDWAEGVSGGEESGQAISPTEKKIFRMAAFCAKELHCLMISAFRK</sequence>
<proteinExistence type="predicted"/>
<dbReference type="KEGG" id="sat:SYN_03652"/>